<accession>A0A022WD04</accession>
<dbReference type="Gene3D" id="2.60.120.620">
    <property type="entry name" value="q2cbj1_9rhob like domain"/>
    <property type="match status" value="1"/>
</dbReference>
<protein>
    <recommendedName>
        <fullName evidence="2">Fe2OG dioxygenase domain-containing protein</fullName>
    </recommendedName>
</protein>
<gene>
    <name evidence="1" type="ORF">H103_01536</name>
</gene>
<dbReference type="AlphaFoldDB" id="A0A022WD04"/>
<sequence length="299" mass="34001">MAIPVVSPESTAAVADLIRLREQFVKERLIFVESNRMIPILKLLGATHEDMEKIKTVSNSLPDDPTLPFRKSKNARFCFDFEQSKVRRLEFQPFILSADEDFVRHDSGQVRRFAEVEDDLQGNSTLQALFVFKALIFHGVPFKQRPRLNYGTENFVCTLFNLRTVTSPDTVGEPALEGMHSDGVDFTMTTFLGSENMTGDSATTFVHDMRAKNALRWNEVNPEHTLGSHQHREFLDTLLFVDHERKHSLSPVYAIDPSRQATRDMLIFFTRKPAVEGHPSHPFDSLNSHISLPMEVGLA</sequence>
<evidence type="ECO:0008006" key="2">
    <source>
        <dbReference type="Google" id="ProtNLM"/>
    </source>
</evidence>
<evidence type="ECO:0000313" key="1">
    <source>
        <dbReference type="EMBL" id="EZF56016.1"/>
    </source>
</evidence>
<name>A0A022WD04_TRIRU</name>
<dbReference type="InterPro" id="IPR018724">
    <property type="entry name" value="2OG-Fe_dioxygenase"/>
</dbReference>
<dbReference type="EMBL" id="KK207731">
    <property type="protein sequence ID" value="EZF56016.1"/>
    <property type="molecule type" value="Genomic_DNA"/>
</dbReference>
<dbReference type="GO" id="GO:0051213">
    <property type="term" value="F:dioxygenase activity"/>
    <property type="evidence" value="ECO:0007669"/>
    <property type="project" value="InterPro"/>
</dbReference>
<dbReference type="OrthoDB" id="5307791at2759"/>
<dbReference type="Pfam" id="PF10014">
    <property type="entry name" value="2OG-Fe_Oxy_2"/>
    <property type="match status" value="1"/>
</dbReference>
<dbReference type="HOGENOM" id="CLU_054080_0_0_1"/>
<organism evidence="1">
    <name type="scientific">Trichophyton rubrum CBS 288.86</name>
    <dbReference type="NCBI Taxonomy" id="1215330"/>
    <lineage>
        <taxon>Eukaryota</taxon>
        <taxon>Fungi</taxon>
        <taxon>Dikarya</taxon>
        <taxon>Ascomycota</taxon>
        <taxon>Pezizomycotina</taxon>
        <taxon>Eurotiomycetes</taxon>
        <taxon>Eurotiomycetidae</taxon>
        <taxon>Onygenales</taxon>
        <taxon>Arthrodermataceae</taxon>
        <taxon>Trichophyton</taxon>
    </lineage>
</organism>
<dbReference type="Proteomes" id="UP000023758">
    <property type="component" value="Unassembled WGS sequence"/>
</dbReference>
<proteinExistence type="predicted"/>
<reference evidence="1" key="1">
    <citation type="submission" date="2014-02" db="EMBL/GenBank/DDBJ databases">
        <title>The Genome Sequence of Trichophyton rubrum (morphotype fischeri) CBS 288.86.</title>
        <authorList>
            <consortium name="The Broad Institute Genomics Platform"/>
            <person name="Cuomo C.A."/>
            <person name="White T.C."/>
            <person name="Graser Y."/>
            <person name="Martinez-Rossi N."/>
            <person name="Heitman J."/>
            <person name="Young S.K."/>
            <person name="Zeng Q."/>
            <person name="Gargeya S."/>
            <person name="Abouelleil A."/>
            <person name="Alvarado L."/>
            <person name="Chapman S.B."/>
            <person name="Gainer-Dewar J."/>
            <person name="Goldberg J."/>
            <person name="Griggs A."/>
            <person name="Gujja S."/>
            <person name="Hansen M."/>
            <person name="Howarth C."/>
            <person name="Imamovic A."/>
            <person name="Larimer J."/>
            <person name="Martinez D."/>
            <person name="Murphy C."/>
            <person name="Pearson M.D."/>
            <person name="Persinoti G."/>
            <person name="Poon T."/>
            <person name="Priest M."/>
            <person name="Roberts A.D."/>
            <person name="Saif S."/>
            <person name="Shea T.D."/>
            <person name="Sykes S.N."/>
            <person name="Wortman J."/>
            <person name="Nusbaum C."/>
            <person name="Birren B."/>
        </authorList>
    </citation>
    <scope>NUCLEOTIDE SEQUENCE [LARGE SCALE GENOMIC DNA]</scope>
    <source>
        <strain evidence="1">CBS 288.86</strain>
    </source>
</reference>